<accession>A0ACB7XC10</accession>
<reference evidence="1 2" key="1">
    <citation type="journal article" date="2021" name="Hortic Res">
        <title>High-quality reference genome and annotation aids understanding of berry development for evergreen blueberry (Vaccinium darrowii).</title>
        <authorList>
            <person name="Yu J."/>
            <person name="Hulse-Kemp A.M."/>
            <person name="Babiker E."/>
            <person name="Staton M."/>
        </authorList>
    </citation>
    <scope>NUCLEOTIDE SEQUENCE [LARGE SCALE GENOMIC DNA]</scope>
    <source>
        <strain evidence="2">cv. NJ 8807/NJ 8810</strain>
        <tissue evidence="1">Young leaf</tissue>
    </source>
</reference>
<sequence>MEENETHPLKLLLSLLITIATTLSSSSAASSDDASVMNKLAKSLTPPPSTWSTTPDPCDWTGISCDTSDHVISIDLPSKSLTGQLPTELNQLSHLESISLQRNSLSGPFPSLSNLSSLQEISLDSNNFSSIPSPFLSGLTSLQTLSISQNPNLPPWTIPSTLSDSTTLTTLLAANTNLFGEIPDIFGSLPNLQNVKLSYNNLTGGLPASFAKSGIRNLWLNDQDGGFSGRIDVLGSMPGLTQVWLHQNHFSGPIPDLSECTSLFDLSLRNNELTGPVPVSLTTLPNLVNVSLQNNMLQGPQPSFPDSVQVSLGTTNSFCNPSPGPCDSRVSVLLEIVGALGYPMALAESWSGNNPCLGWKSISCDTNGTVTVLNFGKQGWVGTISPAIANLTGLTSLLLNDNNLTGTIPPGLTKLAQLRLVDISNNNISGTVPEFGPGVTLKTSGNPFLGKEVSLSGDGSSSNSSGDGSSSNSSGGGGTTIDLTPKKNKSGVAWWVIVATIVVAVTVIVVLSLVIYKRFVKNQSSKYEWIKQGSRSGTEKSKKSEDSAEIGYGGFGSELPSQGSADNSGVQVYDGGSAVIPIEVLLEATNNFSEENILGRGGFGVVYKGKFHDGVEIAVKRMEAAQVSSKGMNEFQAEIAVLSKVRHRHLVALHGFCVNGNERLLVYEYMPQGTLAQHLFDHKEMGFSPLTWKQRVAIVLDVARGVEYLHSLAQQSFIHRDLKPSNILLGDDMRAKVSDFGLVRNAPDGNHSVETKLAGTFGYLAPEYAATGKVTTKVDVFAFGVVLLEIITGRKALDDTLPDEQSHLVSWFRRLLNNRDSIRKSLDRTLDPDEEMFESICKVAELAGHCTAREPFQRPDMGHTVTVLAPLVDQWKPTAKPTTHDEEDNFGIDLHMSLPQALQNWQSSEVSFSAGFAVEICTSKKRWRANSGTLSCEGPWALHLLCATTVGTGRPFARVKRIVDYGSGLLRLGIGLNVAQHQHRADENQTQEP</sequence>
<gene>
    <name evidence="1" type="ORF">Vadar_023719</name>
</gene>
<protein>
    <submittedName>
        <fullName evidence="1">Uncharacterized protein</fullName>
    </submittedName>
</protein>
<proteinExistence type="predicted"/>
<comment type="caution">
    <text evidence="1">The sequence shown here is derived from an EMBL/GenBank/DDBJ whole genome shotgun (WGS) entry which is preliminary data.</text>
</comment>
<dbReference type="Proteomes" id="UP000828048">
    <property type="component" value="Chromosome 6"/>
</dbReference>
<evidence type="ECO:0000313" key="1">
    <source>
        <dbReference type="EMBL" id="KAH7838228.1"/>
    </source>
</evidence>
<keyword evidence="2" id="KW-1185">Reference proteome</keyword>
<dbReference type="EMBL" id="CM037156">
    <property type="protein sequence ID" value="KAH7838228.1"/>
    <property type="molecule type" value="Genomic_DNA"/>
</dbReference>
<evidence type="ECO:0000313" key="2">
    <source>
        <dbReference type="Proteomes" id="UP000828048"/>
    </source>
</evidence>
<name>A0ACB7XC10_9ERIC</name>
<organism evidence="1 2">
    <name type="scientific">Vaccinium darrowii</name>
    <dbReference type="NCBI Taxonomy" id="229202"/>
    <lineage>
        <taxon>Eukaryota</taxon>
        <taxon>Viridiplantae</taxon>
        <taxon>Streptophyta</taxon>
        <taxon>Embryophyta</taxon>
        <taxon>Tracheophyta</taxon>
        <taxon>Spermatophyta</taxon>
        <taxon>Magnoliopsida</taxon>
        <taxon>eudicotyledons</taxon>
        <taxon>Gunneridae</taxon>
        <taxon>Pentapetalae</taxon>
        <taxon>asterids</taxon>
        <taxon>Ericales</taxon>
        <taxon>Ericaceae</taxon>
        <taxon>Vaccinioideae</taxon>
        <taxon>Vaccinieae</taxon>
        <taxon>Vaccinium</taxon>
    </lineage>
</organism>